<evidence type="ECO:0000256" key="5">
    <source>
        <dbReference type="SAM" id="Phobius"/>
    </source>
</evidence>
<organism evidence="6 7">
    <name type="scientific">Pristionchus fissidentatus</name>
    <dbReference type="NCBI Taxonomy" id="1538716"/>
    <lineage>
        <taxon>Eukaryota</taxon>
        <taxon>Metazoa</taxon>
        <taxon>Ecdysozoa</taxon>
        <taxon>Nematoda</taxon>
        <taxon>Chromadorea</taxon>
        <taxon>Rhabditida</taxon>
        <taxon>Rhabditina</taxon>
        <taxon>Diplogasteromorpha</taxon>
        <taxon>Diplogasteroidea</taxon>
        <taxon>Neodiplogasteridae</taxon>
        <taxon>Pristionchus</taxon>
    </lineage>
</organism>
<dbReference type="Proteomes" id="UP001432322">
    <property type="component" value="Unassembled WGS sequence"/>
</dbReference>
<accession>A0AAV5WXC5</accession>
<keyword evidence="3 5" id="KW-1133">Transmembrane helix</keyword>
<evidence type="ECO:0000313" key="6">
    <source>
        <dbReference type="EMBL" id="GMT35657.1"/>
    </source>
</evidence>
<comment type="caution">
    <text evidence="6">The sequence shown here is derived from an EMBL/GenBank/DDBJ whole genome shotgun (WGS) entry which is preliminary data.</text>
</comment>
<reference evidence="6" key="1">
    <citation type="submission" date="2023-10" db="EMBL/GenBank/DDBJ databases">
        <title>Genome assembly of Pristionchus species.</title>
        <authorList>
            <person name="Yoshida K."/>
            <person name="Sommer R.J."/>
        </authorList>
    </citation>
    <scope>NUCLEOTIDE SEQUENCE</scope>
    <source>
        <strain evidence="6">RS5133</strain>
    </source>
</reference>
<protein>
    <recommendedName>
        <fullName evidence="8">Tetraspanin</fullName>
    </recommendedName>
</protein>
<evidence type="ECO:0008006" key="8">
    <source>
        <dbReference type="Google" id="ProtNLM"/>
    </source>
</evidence>
<dbReference type="Gene3D" id="1.10.1450.10">
    <property type="entry name" value="Tetraspanin"/>
    <property type="match status" value="1"/>
</dbReference>
<evidence type="ECO:0000313" key="7">
    <source>
        <dbReference type="Proteomes" id="UP001432322"/>
    </source>
</evidence>
<evidence type="ECO:0000256" key="4">
    <source>
        <dbReference type="ARBA" id="ARBA00023136"/>
    </source>
</evidence>
<keyword evidence="7" id="KW-1185">Reference proteome</keyword>
<feature type="transmembrane region" description="Helical" evidence="5">
    <location>
        <begin position="277"/>
        <end position="303"/>
    </location>
</feature>
<feature type="non-terminal residue" evidence="6">
    <location>
        <position position="1"/>
    </location>
</feature>
<dbReference type="SUPFAM" id="SSF48652">
    <property type="entry name" value="Tetraspanin"/>
    <property type="match status" value="1"/>
</dbReference>
<feature type="non-terminal residue" evidence="6">
    <location>
        <position position="359"/>
    </location>
</feature>
<dbReference type="PANTHER" id="PTHR19282:SF252">
    <property type="entry name" value="TETRASPANIN"/>
    <property type="match status" value="1"/>
</dbReference>
<gene>
    <name evidence="6" type="ORF">PFISCL1PPCAC_26954</name>
</gene>
<evidence type="ECO:0000256" key="1">
    <source>
        <dbReference type="ARBA" id="ARBA00004141"/>
    </source>
</evidence>
<keyword evidence="4 5" id="KW-0472">Membrane</keyword>
<evidence type="ECO:0000256" key="2">
    <source>
        <dbReference type="ARBA" id="ARBA00022692"/>
    </source>
</evidence>
<dbReference type="CDD" id="cd03127">
    <property type="entry name" value="tetraspanin_LEL"/>
    <property type="match status" value="1"/>
</dbReference>
<dbReference type="InterPro" id="IPR008952">
    <property type="entry name" value="Tetraspanin_EC2_sf"/>
</dbReference>
<feature type="transmembrane region" description="Helical" evidence="5">
    <location>
        <begin position="175"/>
        <end position="198"/>
    </location>
</feature>
<proteinExistence type="predicted"/>
<dbReference type="EMBL" id="BTSY01000007">
    <property type="protein sequence ID" value="GMT35657.1"/>
    <property type="molecule type" value="Genomic_DNA"/>
</dbReference>
<feature type="transmembrane region" description="Helical" evidence="5">
    <location>
        <begin position="58"/>
        <end position="81"/>
    </location>
</feature>
<dbReference type="GO" id="GO:0005886">
    <property type="term" value="C:plasma membrane"/>
    <property type="evidence" value="ECO:0007669"/>
    <property type="project" value="TreeGrafter"/>
</dbReference>
<sequence length="359" mass="40544">AGSLTATIESGRGLTMPAIYQELNMDPRRPPPEDIYTFTEATSTVDEEKSTCLSWVKYGIFAANIVFIVVGTAIMAMGAWLRTDSRFRDFLSESNSTLLSIARSSQVNDTWYMWYNAVMDIIPGERRYRQVVEEAFWEAPTLYAFSYIMIVLGAFMIVVAFFGCCGVTAGVKPFIAIYAVAVFVLLIATLTAGLFIFYKKDGIDVEVQDALTYMVQHYYQGPSIVQESLDHLQQTFRCCGNAGCGDFRQFRQDPPRSCDIRCDGCHYRIMHALRIGFTASCVVFFFVILMQVVALSLACYLLFRPKQDVRVLYISDHANAAYQSSPPSTHPQPLSHLTRANLMRHNLPSALRKTQHRNR</sequence>
<dbReference type="PANTHER" id="PTHR19282">
    <property type="entry name" value="TETRASPANIN"/>
    <property type="match status" value="1"/>
</dbReference>
<comment type="subcellular location">
    <subcellularLocation>
        <location evidence="1">Membrane</location>
        <topology evidence="1">Multi-pass membrane protein</topology>
    </subcellularLocation>
</comment>
<keyword evidence="2 5" id="KW-0812">Transmembrane</keyword>
<dbReference type="AlphaFoldDB" id="A0AAV5WXC5"/>
<dbReference type="InterPro" id="IPR018499">
    <property type="entry name" value="Tetraspanin/Peripherin"/>
</dbReference>
<evidence type="ECO:0000256" key="3">
    <source>
        <dbReference type="ARBA" id="ARBA00022989"/>
    </source>
</evidence>
<feature type="transmembrane region" description="Helical" evidence="5">
    <location>
        <begin position="144"/>
        <end position="169"/>
    </location>
</feature>
<name>A0AAV5WXC5_9BILA</name>
<dbReference type="Pfam" id="PF00335">
    <property type="entry name" value="Tetraspanin"/>
    <property type="match status" value="1"/>
</dbReference>